<dbReference type="EMBL" id="RKHQ01000001">
    <property type="protein sequence ID" value="ROR96814.1"/>
    <property type="molecule type" value="Genomic_DNA"/>
</dbReference>
<dbReference type="InterPro" id="IPR032694">
    <property type="entry name" value="CopC/D"/>
</dbReference>
<organism evidence="9 10">
    <name type="scientific">Salana multivorans</name>
    <dbReference type="NCBI Taxonomy" id="120377"/>
    <lineage>
        <taxon>Bacteria</taxon>
        <taxon>Bacillati</taxon>
        <taxon>Actinomycetota</taxon>
        <taxon>Actinomycetes</taxon>
        <taxon>Micrococcales</taxon>
        <taxon>Beutenbergiaceae</taxon>
        <taxon>Salana</taxon>
    </lineage>
</organism>
<evidence type="ECO:0000256" key="7">
    <source>
        <dbReference type="SAM" id="Phobius"/>
    </source>
</evidence>
<evidence type="ECO:0000256" key="3">
    <source>
        <dbReference type="ARBA" id="ARBA00022692"/>
    </source>
</evidence>
<proteinExistence type="predicted"/>
<evidence type="ECO:0000256" key="1">
    <source>
        <dbReference type="ARBA" id="ARBA00004651"/>
    </source>
</evidence>
<feature type="transmembrane region" description="Helical" evidence="7">
    <location>
        <begin position="338"/>
        <end position="359"/>
    </location>
</feature>
<feature type="transmembrane region" description="Helical" evidence="7">
    <location>
        <begin position="31"/>
        <end position="59"/>
    </location>
</feature>
<feature type="domain" description="Copper resistance protein D" evidence="8">
    <location>
        <begin position="260"/>
        <end position="355"/>
    </location>
</feature>
<keyword evidence="2" id="KW-1003">Cell membrane</keyword>
<dbReference type="AlphaFoldDB" id="A0A3N2DBH0"/>
<feature type="transmembrane region" description="Helical" evidence="7">
    <location>
        <begin position="631"/>
        <end position="652"/>
    </location>
</feature>
<feature type="transmembrane region" description="Helical" evidence="7">
    <location>
        <begin position="266"/>
        <end position="285"/>
    </location>
</feature>
<evidence type="ECO:0000313" key="10">
    <source>
        <dbReference type="Proteomes" id="UP000275356"/>
    </source>
</evidence>
<feature type="transmembrane region" description="Helical" evidence="7">
    <location>
        <begin position="545"/>
        <end position="567"/>
    </location>
</feature>
<dbReference type="Proteomes" id="UP000275356">
    <property type="component" value="Unassembled WGS sequence"/>
</dbReference>
<dbReference type="Pfam" id="PF09678">
    <property type="entry name" value="Caa3_CtaG"/>
    <property type="match status" value="1"/>
</dbReference>
<dbReference type="Pfam" id="PF05425">
    <property type="entry name" value="CopD"/>
    <property type="match status" value="1"/>
</dbReference>
<evidence type="ECO:0000259" key="8">
    <source>
        <dbReference type="Pfam" id="PF05425"/>
    </source>
</evidence>
<accession>A0A3N2DBH0</accession>
<comment type="caution">
    <text evidence="9">The sequence shown here is derived from an EMBL/GenBank/DDBJ whole genome shotgun (WGS) entry which is preliminary data.</text>
</comment>
<feature type="transmembrane region" description="Helical" evidence="7">
    <location>
        <begin position="399"/>
        <end position="416"/>
    </location>
</feature>
<feature type="transmembrane region" description="Helical" evidence="7">
    <location>
        <begin position="177"/>
        <end position="210"/>
    </location>
</feature>
<evidence type="ECO:0000313" key="9">
    <source>
        <dbReference type="EMBL" id="ROR96814.1"/>
    </source>
</evidence>
<dbReference type="OrthoDB" id="5241646at2"/>
<feature type="transmembrane region" description="Helical" evidence="7">
    <location>
        <begin position="510"/>
        <end position="533"/>
    </location>
</feature>
<keyword evidence="4 7" id="KW-1133">Transmembrane helix</keyword>
<keyword evidence="3 7" id="KW-0812">Transmembrane</keyword>
<sequence>MTRTAVDTRPGAVRADGPPRWIATPVGRWRILAASAVVGVVALVVAIALTGAATPTLLADPGPLVRWGLPVVDLVVELAAATTVGALVLCAVILPPPPPDAPPSGRPARVRPVGAAWRLSQRIAAAAGVVWTLALAVQLVLTYARVSGRPIGGPTFGEEISVFLGQIELGRLLLTGLVLTALVALLAVAVGGTLSATFAVVLAMVALAPVASTGHASGAANHEVAVSSLWLHLAGVTLWIGGLAILVAVAGALGRDLRPAAARYSSLAIWAYALVAVSGVANAAIRLGGLDGLATPYGRLVLAKAAATLALGVAGWWHRRRTIPRLTQGRTAAFWRLVVGEVLLAGGVMGLAVALSSTAPPVPDTPLVDVPPAEWITGYPVPDHGPSGLDWFTTWRPDLLVLIGVVSALVVVLTWYRRLRARGDHWPVLRVVSLAVGLLLIAWVSSGGPALYGHLLFSAHMVQHMVLVMLAPIFLVLGAPVTLAVRALPARDDGSRGPRELLLGLVHSRWAGFFANPVVAAVNIVGSMILFYYTPLLLLALTNHWVHLWMIVHFTLAGYMFVNVLIGIDPGPRRPGYPLRLLLLFATMAFHAFFGLALMEGTQLLAAPWYGALGLPWGVDALADQKLGGGFTWGFGEVPSLLLAIALGTAWIRDDDRTARRLDRKADRDGDADLAAYNAMLAARSGPGGGAPGEDVSDGATPDASAAHRATPDA</sequence>
<evidence type="ECO:0000256" key="2">
    <source>
        <dbReference type="ARBA" id="ARBA00022475"/>
    </source>
</evidence>
<feature type="transmembrane region" description="Helical" evidence="7">
    <location>
        <begin position="230"/>
        <end position="254"/>
    </location>
</feature>
<dbReference type="GO" id="GO:0006825">
    <property type="term" value="P:copper ion transport"/>
    <property type="evidence" value="ECO:0007669"/>
    <property type="project" value="InterPro"/>
</dbReference>
<evidence type="ECO:0000256" key="5">
    <source>
        <dbReference type="ARBA" id="ARBA00023136"/>
    </source>
</evidence>
<dbReference type="InterPro" id="IPR008457">
    <property type="entry name" value="Cu-R_CopD_dom"/>
</dbReference>
<keyword evidence="5 7" id="KW-0472">Membrane</keyword>
<dbReference type="GO" id="GO:0005886">
    <property type="term" value="C:plasma membrane"/>
    <property type="evidence" value="ECO:0007669"/>
    <property type="project" value="UniProtKB-SubCell"/>
</dbReference>
<dbReference type="PANTHER" id="PTHR34820:SF4">
    <property type="entry name" value="INNER MEMBRANE PROTEIN YEBZ"/>
    <property type="match status" value="1"/>
</dbReference>
<feature type="transmembrane region" description="Helical" evidence="7">
    <location>
        <begin position="466"/>
        <end position="489"/>
    </location>
</feature>
<dbReference type="RefSeq" id="WP_123738946.1">
    <property type="nucleotide sequence ID" value="NZ_RKHQ01000001.1"/>
</dbReference>
<gene>
    <name evidence="9" type="ORF">EDD28_1405</name>
</gene>
<feature type="region of interest" description="Disordered" evidence="6">
    <location>
        <begin position="685"/>
        <end position="714"/>
    </location>
</feature>
<evidence type="ECO:0000256" key="4">
    <source>
        <dbReference type="ARBA" id="ARBA00022989"/>
    </source>
</evidence>
<evidence type="ECO:0000256" key="6">
    <source>
        <dbReference type="SAM" id="MobiDB-lite"/>
    </source>
</evidence>
<feature type="transmembrane region" description="Helical" evidence="7">
    <location>
        <begin position="71"/>
        <end position="94"/>
    </location>
</feature>
<feature type="transmembrane region" description="Helical" evidence="7">
    <location>
        <begin position="297"/>
        <end position="317"/>
    </location>
</feature>
<dbReference type="PANTHER" id="PTHR34820">
    <property type="entry name" value="INNER MEMBRANE PROTEIN YEBZ"/>
    <property type="match status" value="1"/>
</dbReference>
<reference evidence="9 10" key="1">
    <citation type="submission" date="2018-11" db="EMBL/GenBank/DDBJ databases">
        <title>Sequencing the genomes of 1000 actinobacteria strains.</title>
        <authorList>
            <person name="Klenk H.-P."/>
        </authorList>
    </citation>
    <scope>NUCLEOTIDE SEQUENCE [LARGE SCALE GENOMIC DNA]</scope>
    <source>
        <strain evidence="9 10">DSM 13521</strain>
    </source>
</reference>
<feature type="transmembrane region" description="Helical" evidence="7">
    <location>
        <begin position="428"/>
        <end position="446"/>
    </location>
</feature>
<protein>
    <submittedName>
        <fullName evidence="9">Putative copper resistance protein D</fullName>
    </submittedName>
</protein>
<name>A0A3N2DBH0_9MICO</name>
<keyword evidence="10" id="KW-1185">Reference proteome</keyword>
<feature type="transmembrane region" description="Helical" evidence="7">
    <location>
        <begin position="579"/>
        <end position="599"/>
    </location>
</feature>
<comment type="subcellular location">
    <subcellularLocation>
        <location evidence="1">Cell membrane</location>
        <topology evidence="1">Multi-pass membrane protein</topology>
    </subcellularLocation>
</comment>
<dbReference type="InterPro" id="IPR019108">
    <property type="entry name" value="Caa3_assmbl_CtaG-rel"/>
</dbReference>
<feature type="transmembrane region" description="Helical" evidence="7">
    <location>
        <begin position="123"/>
        <end position="144"/>
    </location>
</feature>